<organism evidence="3 4">
    <name type="scientific">Vagococcus lutrae</name>
    <dbReference type="NCBI Taxonomy" id="81947"/>
    <lineage>
        <taxon>Bacteria</taxon>
        <taxon>Bacillati</taxon>
        <taxon>Bacillota</taxon>
        <taxon>Bacilli</taxon>
        <taxon>Lactobacillales</taxon>
        <taxon>Enterococcaceae</taxon>
        <taxon>Vagococcus</taxon>
    </lineage>
</organism>
<dbReference type="Proteomes" id="UP001179600">
    <property type="component" value="Chromosome"/>
</dbReference>
<dbReference type="InterPro" id="IPR043144">
    <property type="entry name" value="Mal/L-sulf/L-lact_DH-like_ah"/>
</dbReference>
<evidence type="ECO:0000256" key="2">
    <source>
        <dbReference type="ARBA" id="ARBA00023002"/>
    </source>
</evidence>
<dbReference type="PANTHER" id="PTHR11091:SF0">
    <property type="entry name" value="MALATE DEHYDROGENASE"/>
    <property type="match status" value="1"/>
</dbReference>
<dbReference type="EC" id="1.1.1.154" evidence="3"/>
<dbReference type="EMBL" id="CP116507">
    <property type="protein sequence ID" value="WCG23005.1"/>
    <property type="molecule type" value="Genomic_DNA"/>
</dbReference>
<accession>A0AAE9XLL1</accession>
<comment type="similarity">
    <text evidence="1">Belongs to the LDH2/MDH2 oxidoreductase family.</text>
</comment>
<dbReference type="Gene3D" id="1.10.1530.10">
    <property type="match status" value="1"/>
</dbReference>
<gene>
    <name evidence="3" type="primary">allD</name>
    <name evidence="3" type="ORF">PML95_01795</name>
</gene>
<evidence type="ECO:0000313" key="3">
    <source>
        <dbReference type="EMBL" id="WCG23005.1"/>
    </source>
</evidence>
<evidence type="ECO:0000313" key="4">
    <source>
        <dbReference type="Proteomes" id="UP001179600"/>
    </source>
</evidence>
<dbReference type="GeneID" id="72385474"/>
<dbReference type="PANTHER" id="PTHR11091">
    <property type="entry name" value="OXIDOREDUCTASE-RELATED"/>
    <property type="match status" value="1"/>
</dbReference>
<reference evidence="3" key="1">
    <citation type="submission" date="2023-01" db="EMBL/GenBank/DDBJ databases">
        <title>Oxazolidinone resistance genes in florfenicol resistant enterococci from beef cattle and veal calves at slaughter.</title>
        <authorList>
            <person name="Biggel M."/>
        </authorList>
    </citation>
    <scope>NUCLEOTIDE SEQUENCE</scope>
    <source>
        <strain evidence="3">K204-1</strain>
    </source>
</reference>
<dbReference type="NCBIfam" id="TIGR03175">
    <property type="entry name" value="AllD"/>
    <property type="match status" value="1"/>
</dbReference>
<dbReference type="AlphaFoldDB" id="A0AAE9XLL1"/>
<dbReference type="Pfam" id="PF02615">
    <property type="entry name" value="Ldh_2"/>
    <property type="match status" value="1"/>
</dbReference>
<keyword evidence="2 3" id="KW-0560">Oxidoreductase</keyword>
<dbReference type="InterPro" id="IPR043143">
    <property type="entry name" value="Mal/L-sulf/L-lact_DH-like_NADP"/>
</dbReference>
<dbReference type="InterPro" id="IPR003767">
    <property type="entry name" value="Malate/L-lactate_DH-like"/>
</dbReference>
<dbReference type="InterPro" id="IPR017590">
    <property type="entry name" value="Ureidoglycolate_dehydrogenase"/>
</dbReference>
<sequence>MEELVYVSPDELHSLIQNKLQSAGLKTDHAEEVAKHLVYADAHGIHSHGAVRVDYYAERIAKGGLNLSPHFHFEKTGPSTGIYHGENGSGHVAALEALKCGIELAEETGVGIVGVSRIGHSGMLSYFADYAAQRDLICLTVCQSDPMAVPFGGTEPFFGTNPIAFSAPTANDRPIIFDMATTVQAWGKILDARSKNKDIPEGWAVNSQGETTTNPHEVQGLLPIAGPKGYGLMMMVDILSGSLLGLPFGKHVSSMYADLSSGRNLGHLHILINPSYFTELSSFKNNLSRMIEDIHANPPATGFDRVLYPGELAEVTFAKYQETGIPVAKDIHEYLISDVIHHNSYDHGSAFAEKNEEGEE</sequence>
<dbReference type="GO" id="GO:0009040">
    <property type="term" value="F:ureidoglycolate dehydrogenase activity"/>
    <property type="evidence" value="ECO:0007669"/>
    <property type="project" value="UniProtKB-EC"/>
</dbReference>
<proteinExistence type="inferred from homology"/>
<dbReference type="NCBIfam" id="NF011599">
    <property type="entry name" value="PRK15025.1"/>
    <property type="match status" value="1"/>
</dbReference>
<protein>
    <submittedName>
        <fullName evidence="3">Ureidoglycolate dehydrogenase</fullName>
        <ecNumber evidence="3">1.1.1.154</ecNumber>
    </submittedName>
</protein>
<dbReference type="RefSeq" id="WP_126762119.1">
    <property type="nucleotide sequence ID" value="NZ_CP090216.1"/>
</dbReference>
<name>A0AAE9XLL1_9ENTE</name>
<evidence type="ECO:0000256" key="1">
    <source>
        <dbReference type="ARBA" id="ARBA00006056"/>
    </source>
</evidence>
<dbReference type="SUPFAM" id="SSF89733">
    <property type="entry name" value="L-sulfolactate dehydrogenase-like"/>
    <property type="match status" value="1"/>
</dbReference>
<dbReference type="InterPro" id="IPR036111">
    <property type="entry name" value="Mal/L-sulfo/L-lacto_DH-like_sf"/>
</dbReference>
<dbReference type="Gene3D" id="3.30.1370.60">
    <property type="entry name" value="Hypothetical oxidoreductase yiak, domain 2"/>
    <property type="match status" value="1"/>
</dbReference>